<dbReference type="PANTHER" id="PTHR35004:SF7">
    <property type="entry name" value="INTEGRASE PROTEIN"/>
    <property type="match status" value="1"/>
</dbReference>
<reference evidence="4" key="1">
    <citation type="submission" date="2020-06" db="EMBL/GenBank/DDBJ databases">
        <title>Unique genomic features of the anaerobic methanotrophic archaea.</title>
        <authorList>
            <person name="Chadwick G.L."/>
            <person name="Skennerton C.T."/>
            <person name="Laso-Perez R."/>
            <person name="Leu A.O."/>
            <person name="Speth D.R."/>
            <person name="Yu H."/>
            <person name="Morgan-Lang C."/>
            <person name="Hatzenpichler R."/>
            <person name="Goudeau D."/>
            <person name="Malmstrom R."/>
            <person name="Brazelton W.J."/>
            <person name="Woyke T."/>
            <person name="Hallam S.J."/>
            <person name="Tyson G.W."/>
            <person name="Wegener G."/>
            <person name="Boetius A."/>
            <person name="Orphan V."/>
        </authorList>
    </citation>
    <scope>NUCLEOTIDE SEQUENCE</scope>
</reference>
<comment type="similarity">
    <text evidence="1">Belongs to the transposase IS21/IS408/IS1162 family.</text>
</comment>
<dbReference type="PANTHER" id="PTHR35004">
    <property type="entry name" value="TRANSPOSASE RV3428C-RELATED"/>
    <property type="match status" value="1"/>
</dbReference>
<organism evidence="4">
    <name type="scientific">Candidatus Methanophaga sp. ANME-1 ERB7</name>
    <dbReference type="NCBI Taxonomy" id="2759913"/>
    <lineage>
        <taxon>Archaea</taxon>
        <taxon>Methanobacteriati</taxon>
        <taxon>Methanobacteriota</taxon>
        <taxon>Stenosarchaea group</taxon>
        <taxon>Methanomicrobia</taxon>
        <taxon>Candidatus Methanophagales</taxon>
        <taxon>Candidatus Methanophagaceae</taxon>
        <taxon>Candidatus Methanophaga</taxon>
    </lineage>
</organism>
<sequence length="342" mass="40129">MCGISNVYTNPLTNPQRNPNVDSKRTEPLTVMEIDAIKEINQQYPELGSWNLSLLLSNEFDVHVSTMSILRVLDPERYKSSKIAEKVKFYEKPRPHVMYHADTMEVTLGNGSLIYQISVEDDYSRGYMALCVFPTKHSYFVILTLLRAFRLHSKPELFHHDNGGEYNNGVVSRLLRMLEVVDVPTEVENPKGNGKKERAHSQDRKYFYEKYHFHDIEGVEWAIPEYIRFRNESKGQWARYGKTASSVLKDAEAKPLTDEEREKVIRELYFENVERKVKQNGKVKFEGEWYHVGRKMSGETVNVKITLRGVEVWHKGAFIKRWKYWEYVLGIAVDYMIKKYLL</sequence>
<feature type="compositionally biased region" description="Polar residues" evidence="2">
    <location>
        <begin position="1"/>
        <end position="21"/>
    </location>
</feature>
<dbReference type="InterPro" id="IPR054353">
    <property type="entry name" value="IstA-like_C"/>
</dbReference>
<evidence type="ECO:0000256" key="2">
    <source>
        <dbReference type="SAM" id="MobiDB-lite"/>
    </source>
</evidence>
<dbReference type="EMBL" id="MT631573">
    <property type="protein sequence ID" value="QNO54253.1"/>
    <property type="molecule type" value="Genomic_DNA"/>
</dbReference>
<evidence type="ECO:0000256" key="1">
    <source>
        <dbReference type="ARBA" id="ARBA00009277"/>
    </source>
</evidence>
<gene>
    <name evidence="4" type="ORF">IIFEDBNN_00037</name>
</gene>
<feature type="region of interest" description="Disordered" evidence="2">
    <location>
        <begin position="1"/>
        <end position="25"/>
    </location>
</feature>
<evidence type="ECO:0000313" key="4">
    <source>
        <dbReference type="EMBL" id="QNO54253.1"/>
    </source>
</evidence>
<dbReference type="GO" id="GO:0015074">
    <property type="term" value="P:DNA integration"/>
    <property type="evidence" value="ECO:0007669"/>
    <property type="project" value="InterPro"/>
</dbReference>
<dbReference type="AlphaFoldDB" id="A0A7G9Z1W9"/>
<protein>
    <recommendedName>
        <fullName evidence="3">Integrase catalytic domain-containing protein</fullName>
    </recommendedName>
</protein>
<dbReference type="GO" id="GO:0003676">
    <property type="term" value="F:nucleic acid binding"/>
    <property type="evidence" value="ECO:0007669"/>
    <property type="project" value="InterPro"/>
</dbReference>
<evidence type="ECO:0000259" key="3">
    <source>
        <dbReference type="PROSITE" id="PS50994"/>
    </source>
</evidence>
<dbReference type="InterPro" id="IPR012337">
    <property type="entry name" value="RNaseH-like_sf"/>
</dbReference>
<dbReference type="InterPro" id="IPR036397">
    <property type="entry name" value="RNaseH_sf"/>
</dbReference>
<dbReference type="SUPFAM" id="SSF53098">
    <property type="entry name" value="Ribonuclease H-like"/>
    <property type="match status" value="1"/>
</dbReference>
<dbReference type="InterPro" id="IPR001584">
    <property type="entry name" value="Integrase_cat-core"/>
</dbReference>
<accession>A0A7G9Z1W9</accession>
<dbReference type="Pfam" id="PF22483">
    <property type="entry name" value="Mu-transpos_C_2"/>
    <property type="match status" value="1"/>
</dbReference>
<dbReference type="Gene3D" id="3.30.420.10">
    <property type="entry name" value="Ribonuclease H-like superfamily/Ribonuclease H"/>
    <property type="match status" value="1"/>
</dbReference>
<dbReference type="PROSITE" id="PS50994">
    <property type="entry name" value="INTEGRASE"/>
    <property type="match status" value="1"/>
</dbReference>
<name>A0A7G9Z1W9_9EURY</name>
<proteinExistence type="inferred from homology"/>
<feature type="domain" description="Integrase catalytic" evidence="3">
    <location>
        <begin position="91"/>
        <end position="252"/>
    </location>
</feature>